<dbReference type="InterPro" id="IPR050250">
    <property type="entry name" value="Macrolide_Exporter_MacB"/>
</dbReference>
<dbReference type="InterPro" id="IPR017800">
    <property type="entry name" value="ADOP"/>
</dbReference>
<comment type="caution">
    <text evidence="10">The sequence shown here is derived from an EMBL/GenBank/DDBJ whole genome shotgun (WGS) entry which is preliminary data.</text>
</comment>
<evidence type="ECO:0000259" key="9">
    <source>
        <dbReference type="Pfam" id="PF12704"/>
    </source>
</evidence>
<feature type="domain" description="MacB-like periplasmic core" evidence="9">
    <location>
        <begin position="107"/>
        <end position="321"/>
    </location>
</feature>
<dbReference type="PANTHER" id="PTHR30572">
    <property type="entry name" value="MEMBRANE COMPONENT OF TRANSPORTER-RELATED"/>
    <property type="match status" value="1"/>
</dbReference>
<feature type="transmembrane region" description="Helical" evidence="7">
    <location>
        <begin position="831"/>
        <end position="850"/>
    </location>
</feature>
<evidence type="ECO:0000256" key="3">
    <source>
        <dbReference type="ARBA" id="ARBA00022692"/>
    </source>
</evidence>
<organism evidence="10 11">
    <name type="scientific">Gaopeijia maritima</name>
    <dbReference type="NCBI Taxonomy" id="3119007"/>
    <lineage>
        <taxon>Bacteria</taxon>
        <taxon>Pseudomonadati</taxon>
        <taxon>Gemmatimonadota</taxon>
        <taxon>Longimicrobiia</taxon>
        <taxon>Gaopeijiales</taxon>
        <taxon>Gaopeijiaceae</taxon>
        <taxon>Gaopeijia</taxon>
    </lineage>
</organism>
<dbReference type="InterPro" id="IPR047928">
    <property type="entry name" value="Perm_prefix_1"/>
</dbReference>
<name>A0ABU9E609_9BACT</name>
<feature type="transmembrane region" description="Helical" evidence="7">
    <location>
        <begin position="862"/>
        <end position="882"/>
    </location>
</feature>
<comment type="similarity">
    <text evidence="6">Belongs to the ABC-4 integral membrane protein family.</text>
</comment>
<feature type="transmembrane region" description="Helical" evidence="7">
    <location>
        <begin position="106"/>
        <end position="128"/>
    </location>
</feature>
<sequence length="900" mass="95387">MIRRLFRIGSASRDGSGPEGRRLEELDDEIRSHLEMRIDDLVASGMPRDRAEEEALRRFGSLDEGRAAMARSARARDRRLRLGTRIDAARGDLRLAVRRLRRSPGFTAVSVVTLALGIGLITAMLAAVDQVVVRPLPYPAPERLVTLMSHPEEGAPFPWVSSANWVDWRDANRTLESTALYQSGSRPIVQLPGADAATDLQRVAASRVTRDYFEVLRPPFAAGRAVAPADVGSGDLQVVVSERFWRERLAAAALPTALRIGERTALVVGAVRQDAAWPADTELWLPEAIDPARVGARTNINWLAIARLRPDAGLDQARADLGGVAAGIRESDPGAIYSFGVGVEPFEGFMVGDARDRLLLLLGAVGLVLLAVCLNVAGLSAARTLRRSPEIAVRSALGAGRSRILAESLVEHAVLGFVGGSMGLLVAALALDRLQLRASELFPRAAELHLDPRALTAWLLVTLAAALAAGAVPAWNAVRATPGGSVRRARGGRTSLGRTGTLLVVGEVAAAVALLVGGTLLVRSFLSLTARDTGFDPSGVIVAEVILDRPTYQVDFRTLPGDAGSLARIDYWRRAVETVAAIPGVTAVGFANALPTYDGGTGFVDIDGREGPNQGAVYRAVGGDYFRALDIQLRAGRPFDATDGPGTERVTVVNRTMAELYWPGGGAVGGRVRARSMEQVGPAAPWLTVVGVVDDVREAGYDVDLRPQMYVLAAQVPQWMGAMQLAAEADGLAPEQLRTALVEALRGVDGSLPVTTERLDERVAGWVSERLFLTTVLTGFGALALLLSAIGVYGFLSFLVSTRVREYGIRAALGADRGTIVGEVIRRSLQIVSLGLLAGAASAWAGARALESWLVGVEASDPAAWTTAVLVILTAGVTAALLPAARAARIDPVEALRADG</sequence>
<keyword evidence="11" id="KW-1185">Reference proteome</keyword>
<proteinExistence type="inferred from homology"/>
<dbReference type="EMBL" id="JBBHLI010000001">
    <property type="protein sequence ID" value="MEK9499971.1"/>
    <property type="molecule type" value="Genomic_DNA"/>
</dbReference>
<feature type="domain" description="MacB-like periplasmic core" evidence="9">
    <location>
        <begin position="558"/>
        <end position="738"/>
    </location>
</feature>
<dbReference type="NCBIfam" id="NF038403">
    <property type="entry name" value="perm_prefix_1"/>
    <property type="match status" value="1"/>
</dbReference>
<feature type="transmembrane region" description="Helical" evidence="7">
    <location>
        <begin position="499"/>
        <end position="522"/>
    </location>
</feature>
<evidence type="ECO:0000313" key="11">
    <source>
        <dbReference type="Proteomes" id="UP001484239"/>
    </source>
</evidence>
<evidence type="ECO:0000313" key="10">
    <source>
        <dbReference type="EMBL" id="MEK9499971.1"/>
    </source>
</evidence>
<gene>
    <name evidence="10" type="ORF">WI372_03105</name>
</gene>
<evidence type="ECO:0000256" key="5">
    <source>
        <dbReference type="ARBA" id="ARBA00023136"/>
    </source>
</evidence>
<feature type="transmembrane region" description="Helical" evidence="7">
    <location>
        <begin position="358"/>
        <end position="379"/>
    </location>
</feature>
<keyword evidence="5 7" id="KW-0472">Membrane</keyword>
<dbReference type="Pfam" id="PF02687">
    <property type="entry name" value="FtsX"/>
    <property type="match status" value="2"/>
</dbReference>
<evidence type="ECO:0000259" key="8">
    <source>
        <dbReference type="Pfam" id="PF02687"/>
    </source>
</evidence>
<dbReference type="NCBIfam" id="TIGR03434">
    <property type="entry name" value="ADOP"/>
    <property type="match status" value="1"/>
</dbReference>
<evidence type="ECO:0000256" key="2">
    <source>
        <dbReference type="ARBA" id="ARBA00022475"/>
    </source>
</evidence>
<dbReference type="InterPro" id="IPR025857">
    <property type="entry name" value="MacB_PCD"/>
</dbReference>
<accession>A0ABU9E609</accession>
<feature type="transmembrane region" description="Helical" evidence="7">
    <location>
        <begin position="409"/>
        <end position="431"/>
    </location>
</feature>
<keyword evidence="3 7" id="KW-0812">Transmembrane</keyword>
<dbReference type="RefSeq" id="WP_405277843.1">
    <property type="nucleotide sequence ID" value="NZ_JBBHLI010000001.1"/>
</dbReference>
<dbReference type="Proteomes" id="UP001484239">
    <property type="component" value="Unassembled WGS sequence"/>
</dbReference>
<protein>
    <submittedName>
        <fullName evidence="10">ADOP family duplicated permease</fullName>
    </submittedName>
</protein>
<reference evidence="10 11" key="1">
    <citation type="submission" date="2024-02" db="EMBL/GenBank/DDBJ databases">
        <title>A novel Gemmatimonadota bacterium.</title>
        <authorList>
            <person name="Du Z.-J."/>
            <person name="Ye Y.-Q."/>
        </authorList>
    </citation>
    <scope>NUCLEOTIDE SEQUENCE [LARGE SCALE GENOMIC DNA]</scope>
    <source>
        <strain evidence="10 11">DH-20</strain>
    </source>
</reference>
<comment type="subcellular location">
    <subcellularLocation>
        <location evidence="1">Cell membrane</location>
        <topology evidence="1">Multi-pass membrane protein</topology>
    </subcellularLocation>
</comment>
<evidence type="ECO:0000256" key="6">
    <source>
        <dbReference type="ARBA" id="ARBA00038076"/>
    </source>
</evidence>
<evidence type="ECO:0000256" key="1">
    <source>
        <dbReference type="ARBA" id="ARBA00004651"/>
    </source>
</evidence>
<dbReference type="Pfam" id="PF12704">
    <property type="entry name" value="MacB_PCD"/>
    <property type="match status" value="2"/>
</dbReference>
<feature type="domain" description="ABC3 transporter permease C-terminal" evidence="8">
    <location>
        <begin position="780"/>
        <end position="892"/>
    </location>
</feature>
<dbReference type="PANTHER" id="PTHR30572:SF4">
    <property type="entry name" value="ABC TRANSPORTER PERMEASE YTRF"/>
    <property type="match status" value="1"/>
</dbReference>
<feature type="transmembrane region" description="Helical" evidence="7">
    <location>
        <begin position="771"/>
        <end position="800"/>
    </location>
</feature>
<evidence type="ECO:0000256" key="7">
    <source>
        <dbReference type="SAM" id="Phobius"/>
    </source>
</evidence>
<evidence type="ECO:0000256" key="4">
    <source>
        <dbReference type="ARBA" id="ARBA00022989"/>
    </source>
</evidence>
<keyword evidence="4 7" id="KW-1133">Transmembrane helix</keyword>
<feature type="domain" description="ABC3 transporter permease C-terminal" evidence="8">
    <location>
        <begin position="365"/>
        <end position="482"/>
    </location>
</feature>
<feature type="transmembrane region" description="Helical" evidence="7">
    <location>
        <begin position="457"/>
        <end position="478"/>
    </location>
</feature>
<dbReference type="InterPro" id="IPR003838">
    <property type="entry name" value="ABC3_permease_C"/>
</dbReference>
<keyword evidence="2" id="KW-1003">Cell membrane</keyword>